<keyword evidence="2" id="KW-1185">Reference proteome</keyword>
<name>A0AAW0I6K0_MYOGA</name>
<dbReference type="GO" id="GO:0006509">
    <property type="term" value="P:membrane protein ectodomain proteolysis"/>
    <property type="evidence" value="ECO:0007669"/>
    <property type="project" value="TreeGrafter"/>
</dbReference>
<dbReference type="AlphaFoldDB" id="A0AAW0I6K0"/>
<evidence type="ECO:0000313" key="1">
    <source>
        <dbReference type="EMBL" id="KAK7810021.1"/>
    </source>
</evidence>
<reference evidence="1 2" key="1">
    <citation type="journal article" date="2023" name="bioRxiv">
        <title>Conserved and derived expression patterns and positive selection on dental genes reveal complex evolutionary context of ever-growing rodent molars.</title>
        <authorList>
            <person name="Calamari Z.T."/>
            <person name="Song A."/>
            <person name="Cohen E."/>
            <person name="Akter M."/>
            <person name="Roy R.D."/>
            <person name="Hallikas O."/>
            <person name="Christensen M.M."/>
            <person name="Li P."/>
            <person name="Marangoni P."/>
            <person name="Jernvall J."/>
            <person name="Klein O.D."/>
        </authorList>
    </citation>
    <scope>NUCLEOTIDE SEQUENCE [LARGE SCALE GENOMIC DNA]</scope>
    <source>
        <strain evidence="1">V071</strain>
    </source>
</reference>
<protein>
    <submittedName>
        <fullName evidence="1">Uncharacterized protein</fullName>
    </submittedName>
</protein>
<dbReference type="Proteomes" id="UP001488838">
    <property type="component" value="Unassembled WGS sequence"/>
</dbReference>
<proteinExistence type="predicted"/>
<sequence>MRGLVIVRSNLSYIIEPVPGSDSQHLIYRSEHLKLPPGNCGFEHSEPTAKDWALQFTQQTKKQPRRMKREDLQSMKYVELYLVADYSESYIVQEYSHNQADFCDLAEH</sequence>
<dbReference type="PANTHER" id="PTHR11905">
    <property type="entry name" value="ADAM A DISINTEGRIN AND METALLOPROTEASE DOMAIN"/>
    <property type="match status" value="1"/>
</dbReference>
<accession>A0AAW0I6K0</accession>
<gene>
    <name evidence="1" type="ORF">U0070_015758</name>
</gene>
<organism evidence="1 2">
    <name type="scientific">Myodes glareolus</name>
    <name type="common">Bank vole</name>
    <name type="synonym">Clethrionomys glareolus</name>
    <dbReference type="NCBI Taxonomy" id="447135"/>
    <lineage>
        <taxon>Eukaryota</taxon>
        <taxon>Metazoa</taxon>
        <taxon>Chordata</taxon>
        <taxon>Craniata</taxon>
        <taxon>Vertebrata</taxon>
        <taxon>Euteleostomi</taxon>
        <taxon>Mammalia</taxon>
        <taxon>Eutheria</taxon>
        <taxon>Euarchontoglires</taxon>
        <taxon>Glires</taxon>
        <taxon>Rodentia</taxon>
        <taxon>Myomorpha</taxon>
        <taxon>Muroidea</taxon>
        <taxon>Cricetidae</taxon>
        <taxon>Arvicolinae</taxon>
        <taxon>Myodes</taxon>
    </lineage>
</organism>
<evidence type="ECO:0000313" key="2">
    <source>
        <dbReference type="Proteomes" id="UP001488838"/>
    </source>
</evidence>
<comment type="caution">
    <text evidence="1">The sequence shown here is derived from an EMBL/GenBank/DDBJ whole genome shotgun (WGS) entry which is preliminary data.</text>
</comment>
<dbReference type="PANTHER" id="PTHR11905:SF19">
    <property type="entry name" value="DISINTEGRIN AND METALLOPROTEINASE DOMAIN-CONTAINING PROTEIN 19"/>
    <property type="match status" value="1"/>
</dbReference>
<dbReference type="EMBL" id="JBBHLL010000207">
    <property type="protein sequence ID" value="KAK7810021.1"/>
    <property type="molecule type" value="Genomic_DNA"/>
</dbReference>